<name>A0AAE0JYU1_9PEZI</name>
<dbReference type="Proteomes" id="UP001285441">
    <property type="component" value="Unassembled WGS sequence"/>
</dbReference>
<dbReference type="EMBL" id="JAULSW010000012">
    <property type="protein sequence ID" value="KAK3366515.1"/>
    <property type="molecule type" value="Genomic_DNA"/>
</dbReference>
<evidence type="ECO:0000313" key="2">
    <source>
        <dbReference type="Proteomes" id="UP001285441"/>
    </source>
</evidence>
<gene>
    <name evidence="1" type="ORF">B0H63DRAFT_490508</name>
</gene>
<reference evidence="1" key="2">
    <citation type="submission" date="2023-06" db="EMBL/GenBank/DDBJ databases">
        <authorList>
            <consortium name="Lawrence Berkeley National Laboratory"/>
            <person name="Haridas S."/>
            <person name="Hensen N."/>
            <person name="Bonometti L."/>
            <person name="Westerberg I."/>
            <person name="Brannstrom I.O."/>
            <person name="Guillou S."/>
            <person name="Cros-Aarteil S."/>
            <person name="Calhoun S."/>
            <person name="Kuo A."/>
            <person name="Mondo S."/>
            <person name="Pangilinan J."/>
            <person name="Riley R."/>
            <person name="LaButti K."/>
            <person name="Andreopoulos B."/>
            <person name="Lipzen A."/>
            <person name="Chen C."/>
            <person name="Yanf M."/>
            <person name="Daum C."/>
            <person name="Ng V."/>
            <person name="Clum A."/>
            <person name="Steindorff A."/>
            <person name="Ohm R."/>
            <person name="Martin F."/>
            <person name="Silar P."/>
            <person name="Natvig D."/>
            <person name="Lalanne C."/>
            <person name="Gautier V."/>
            <person name="Ament-velasquez S.L."/>
            <person name="Kruys A."/>
            <person name="Hutchinson M.I."/>
            <person name="Powell A.J."/>
            <person name="Barry K."/>
            <person name="Miller A.N."/>
            <person name="Grigoriev I.V."/>
            <person name="Debuchy R."/>
            <person name="Gladieux P."/>
            <person name="Thoren M.H."/>
            <person name="Johannesson H."/>
        </authorList>
    </citation>
    <scope>NUCLEOTIDE SEQUENCE</scope>
    <source>
        <strain evidence="1">CBS 232.78</strain>
    </source>
</reference>
<keyword evidence="2" id="KW-1185">Reference proteome</keyword>
<evidence type="ECO:0000313" key="1">
    <source>
        <dbReference type="EMBL" id="KAK3366515.1"/>
    </source>
</evidence>
<proteinExistence type="predicted"/>
<organism evidence="1 2">
    <name type="scientific">Podospora didyma</name>
    <dbReference type="NCBI Taxonomy" id="330526"/>
    <lineage>
        <taxon>Eukaryota</taxon>
        <taxon>Fungi</taxon>
        <taxon>Dikarya</taxon>
        <taxon>Ascomycota</taxon>
        <taxon>Pezizomycotina</taxon>
        <taxon>Sordariomycetes</taxon>
        <taxon>Sordariomycetidae</taxon>
        <taxon>Sordariales</taxon>
        <taxon>Podosporaceae</taxon>
        <taxon>Podospora</taxon>
    </lineage>
</organism>
<comment type="caution">
    <text evidence="1">The sequence shown here is derived from an EMBL/GenBank/DDBJ whole genome shotgun (WGS) entry which is preliminary data.</text>
</comment>
<sequence length="82" mass="9525">MFFGILKAETSSLCHLLGLGLGTVVCALPPSWITSAWPWRRKKTRVIDFRYKKHLENKACAVDSYINYQVLIPALRRFSERR</sequence>
<protein>
    <submittedName>
        <fullName evidence="1">Uncharacterized protein</fullName>
    </submittedName>
</protein>
<dbReference type="AlphaFoldDB" id="A0AAE0JYU1"/>
<accession>A0AAE0JYU1</accession>
<reference evidence="1" key="1">
    <citation type="journal article" date="2023" name="Mol. Phylogenet. Evol.">
        <title>Genome-scale phylogeny and comparative genomics of the fungal order Sordariales.</title>
        <authorList>
            <person name="Hensen N."/>
            <person name="Bonometti L."/>
            <person name="Westerberg I."/>
            <person name="Brannstrom I.O."/>
            <person name="Guillou S."/>
            <person name="Cros-Aarteil S."/>
            <person name="Calhoun S."/>
            <person name="Haridas S."/>
            <person name="Kuo A."/>
            <person name="Mondo S."/>
            <person name="Pangilinan J."/>
            <person name="Riley R."/>
            <person name="LaButti K."/>
            <person name="Andreopoulos B."/>
            <person name="Lipzen A."/>
            <person name="Chen C."/>
            <person name="Yan M."/>
            <person name="Daum C."/>
            <person name="Ng V."/>
            <person name="Clum A."/>
            <person name="Steindorff A."/>
            <person name="Ohm R.A."/>
            <person name="Martin F."/>
            <person name="Silar P."/>
            <person name="Natvig D.O."/>
            <person name="Lalanne C."/>
            <person name="Gautier V."/>
            <person name="Ament-Velasquez S.L."/>
            <person name="Kruys A."/>
            <person name="Hutchinson M.I."/>
            <person name="Powell A.J."/>
            <person name="Barry K."/>
            <person name="Miller A.N."/>
            <person name="Grigoriev I.V."/>
            <person name="Debuchy R."/>
            <person name="Gladieux P."/>
            <person name="Hiltunen Thoren M."/>
            <person name="Johannesson H."/>
        </authorList>
    </citation>
    <scope>NUCLEOTIDE SEQUENCE</scope>
    <source>
        <strain evidence="1">CBS 232.78</strain>
    </source>
</reference>